<reference evidence="2" key="1">
    <citation type="submission" date="2020-09" db="EMBL/GenBank/DDBJ databases">
        <authorList>
            <person name="Kim M.K."/>
        </authorList>
    </citation>
    <scope>NUCLEOTIDE SEQUENCE</scope>
    <source>
        <strain evidence="2">BT702</strain>
    </source>
</reference>
<evidence type="ECO:0000313" key="2">
    <source>
        <dbReference type="EMBL" id="MBD2705184.1"/>
    </source>
</evidence>
<accession>A0A927AVK9</accession>
<feature type="domain" description="Knr4/Smi1-like" evidence="1">
    <location>
        <begin position="13"/>
        <end position="146"/>
    </location>
</feature>
<evidence type="ECO:0000313" key="3">
    <source>
        <dbReference type="Proteomes" id="UP000598820"/>
    </source>
</evidence>
<sequence length="155" mass="18108">MYESFFERSIDGNTLEKIRSFGEKLKINLPAEFVQFYHQLDGGTLKPAYSRVVYIGEGLCYIDDIFSIDQVEKMWFMVKECEVYYNTTNYKSDSLLPIAQGGQTFICIGYRGGYLNRIYWIDITDGMYEDFNFPVLFLAETLFSFLTTLKPYPSE</sequence>
<dbReference type="InterPro" id="IPR018958">
    <property type="entry name" value="Knr4/Smi1-like_dom"/>
</dbReference>
<proteinExistence type="predicted"/>
<dbReference type="AlphaFoldDB" id="A0A927AVK9"/>
<dbReference type="Proteomes" id="UP000598820">
    <property type="component" value="Unassembled WGS sequence"/>
</dbReference>
<gene>
    <name evidence="2" type="ORF">IC229_31470</name>
</gene>
<dbReference type="Pfam" id="PF09346">
    <property type="entry name" value="SMI1_KNR4"/>
    <property type="match status" value="1"/>
</dbReference>
<comment type="caution">
    <text evidence="2">The sequence shown here is derived from an EMBL/GenBank/DDBJ whole genome shotgun (WGS) entry which is preliminary data.</text>
</comment>
<keyword evidence="3" id="KW-1185">Reference proteome</keyword>
<name>A0A927AVK9_9BACT</name>
<dbReference type="Gene3D" id="3.40.1580.10">
    <property type="entry name" value="SMI1/KNR4-like"/>
    <property type="match status" value="1"/>
</dbReference>
<evidence type="ECO:0000259" key="1">
    <source>
        <dbReference type="Pfam" id="PF09346"/>
    </source>
</evidence>
<dbReference type="EMBL" id="JACWZY010000047">
    <property type="protein sequence ID" value="MBD2705184.1"/>
    <property type="molecule type" value="Genomic_DNA"/>
</dbReference>
<organism evidence="2 3">
    <name type="scientific">Spirosoma profusum</name>
    <dbReference type="NCBI Taxonomy" id="2771354"/>
    <lineage>
        <taxon>Bacteria</taxon>
        <taxon>Pseudomonadati</taxon>
        <taxon>Bacteroidota</taxon>
        <taxon>Cytophagia</taxon>
        <taxon>Cytophagales</taxon>
        <taxon>Cytophagaceae</taxon>
        <taxon>Spirosoma</taxon>
    </lineage>
</organism>
<dbReference type="SUPFAM" id="SSF160631">
    <property type="entry name" value="SMI1/KNR4-like"/>
    <property type="match status" value="1"/>
</dbReference>
<protein>
    <submittedName>
        <fullName evidence="2">SMI1/KNR4 family protein</fullName>
    </submittedName>
</protein>
<dbReference type="RefSeq" id="WP_190892380.1">
    <property type="nucleotide sequence ID" value="NZ_JACWZY010000047.1"/>
</dbReference>
<dbReference type="InterPro" id="IPR037883">
    <property type="entry name" value="Knr4/Smi1-like_sf"/>
</dbReference>